<dbReference type="SUPFAM" id="SSF102588">
    <property type="entry name" value="LmbE-like"/>
    <property type="match status" value="1"/>
</dbReference>
<dbReference type="PANTHER" id="PTHR12993:SF11">
    <property type="entry name" value="N-ACETYLGLUCOSAMINYL-PHOSPHATIDYLINOSITOL DE-N-ACETYLASE"/>
    <property type="match status" value="1"/>
</dbReference>
<dbReference type="AlphaFoldDB" id="A0A1H7HXA5"/>
<dbReference type="Gene3D" id="3.40.50.10320">
    <property type="entry name" value="LmbE-like"/>
    <property type="match status" value="1"/>
</dbReference>
<dbReference type="GO" id="GO:0016811">
    <property type="term" value="F:hydrolase activity, acting on carbon-nitrogen (but not peptide) bonds, in linear amides"/>
    <property type="evidence" value="ECO:0007669"/>
    <property type="project" value="TreeGrafter"/>
</dbReference>
<protein>
    <submittedName>
        <fullName evidence="2">N-acetyl-1-D-myo-inositol-2-amino-2-deoxy-alpha-D-glucopyranoside deacetylase</fullName>
    </submittedName>
</protein>
<evidence type="ECO:0000256" key="1">
    <source>
        <dbReference type="ARBA" id="ARBA00022833"/>
    </source>
</evidence>
<keyword evidence="3" id="KW-1185">Reference proteome</keyword>
<dbReference type="GO" id="GO:0016137">
    <property type="term" value="P:glycoside metabolic process"/>
    <property type="evidence" value="ECO:0007669"/>
    <property type="project" value="UniProtKB-ARBA"/>
</dbReference>
<dbReference type="PANTHER" id="PTHR12993">
    <property type="entry name" value="N-ACETYLGLUCOSAMINYL-PHOSPHATIDYLINOSITOL DE-N-ACETYLASE-RELATED"/>
    <property type="match status" value="1"/>
</dbReference>
<sequence length="258" mass="26984">MLEPRHDLLAVHAHPDDESLWTGGLLAREAAAGRVTAVVTCTDGELADGGSAAAPGTRTKEWTRALRLLGVASKVMLPYRDSGRDGTGPGSLCAAPFDEVVAHLVEQIRALRPSVVVTYDPAGASGHIDHIRVHRATLAAVEAAAVPFLQPGSGPAWAVSTVLLVTVPESLARLAADAGLHPKDAPSTPDDRIAATVDVRPWLDTKWAALRCHASEFERGASVAVFADPGLREIGLGAEYYLHRTGPGASLGPEPDEA</sequence>
<dbReference type="STRING" id="235985.SAMN05414137_102376"/>
<dbReference type="Pfam" id="PF02585">
    <property type="entry name" value="PIG-L"/>
    <property type="match status" value="1"/>
</dbReference>
<proteinExistence type="predicted"/>
<organism evidence="2 3">
    <name type="scientific">Streptacidiphilus jiangxiensis</name>
    <dbReference type="NCBI Taxonomy" id="235985"/>
    <lineage>
        <taxon>Bacteria</taxon>
        <taxon>Bacillati</taxon>
        <taxon>Actinomycetota</taxon>
        <taxon>Actinomycetes</taxon>
        <taxon>Kitasatosporales</taxon>
        <taxon>Streptomycetaceae</taxon>
        <taxon>Streptacidiphilus</taxon>
    </lineage>
</organism>
<dbReference type="EMBL" id="FOAZ01000002">
    <property type="protein sequence ID" value="SEK54267.1"/>
    <property type="molecule type" value="Genomic_DNA"/>
</dbReference>
<dbReference type="InterPro" id="IPR024078">
    <property type="entry name" value="LmbE-like_dom_sf"/>
</dbReference>
<accession>A0A1H7HXA5</accession>
<name>A0A1H7HXA5_STRJI</name>
<evidence type="ECO:0000313" key="2">
    <source>
        <dbReference type="EMBL" id="SEK54267.1"/>
    </source>
</evidence>
<gene>
    <name evidence="2" type="ORF">SAMN05414137_102376</name>
</gene>
<dbReference type="OrthoDB" id="158614at2"/>
<reference evidence="3" key="1">
    <citation type="submission" date="2016-10" db="EMBL/GenBank/DDBJ databases">
        <authorList>
            <person name="Varghese N."/>
        </authorList>
    </citation>
    <scope>NUCLEOTIDE SEQUENCE [LARGE SCALE GENOMIC DNA]</scope>
    <source>
        <strain evidence="3">DSM 45096 / BCRC 16803 / CGMCC 4.1857 / CIP 109030 / JCM 12277 / KCTC 19219 / NBRC 100920 / 33214</strain>
    </source>
</reference>
<dbReference type="InterPro" id="IPR003737">
    <property type="entry name" value="GlcNAc_PI_deacetylase-related"/>
</dbReference>
<dbReference type="eggNOG" id="COG2120">
    <property type="taxonomic scope" value="Bacteria"/>
</dbReference>
<evidence type="ECO:0000313" key="3">
    <source>
        <dbReference type="Proteomes" id="UP000183015"/>
    </source>
</evidence>
<dbReference type="RefSeq" id="WP_042443612.1">
    <property type="nucleotide sequence ID" value="NZ_BBPN01000005.1"/>
</dbReference>
<keyword evidence="1" id="KW-0862">Zinc</keyword>
<dbReference type="Proteomes" id="UP000183015">
    <property type="component" value="Unassembled WGS sequence"/>
</dbReference>